<dbReference type="SUPFAM" id="SSF53756">
    <property type="entry name" value="UDP-Glycosyltransferase/glycogen phosphorylase"/>
    <property type="match status" value="1"/>
</dbReference>
<keyword evidence="1" id="KW-0328">Glycosyltransferase</keyword>
<dbReference type="EMBL" id="UINC01008431">
    <property type="protein sequence ID" value="SVA37949.1"/>
    <property type="molecule type" value="Genomic_DNA"/>
</dbReference>
<name>A0A381VC55_9ZZZZ</name>
<dbReference type="GO" id="GO:0009244">
    <property type="term" value="P:lipopolysaccharide core region biosynthetic process"/>
    <property type="evidence" value="ECO:0007669"/>
    <property type="project" value="TreeGrafter"/>
</dbReference>
<protein>
    <submittedName>
        <fullName evidence="3">Uncharacterized protein</fullName>
    </submittedName>
</protein>
<dbReference type="InterPro" id="IPR051199">
    <property type="entry name" value="LPS_LOS_Heptosyltrfase"/>
</dbReference>
<dbReference type="InterPro" id="IPR002201">
    <property type="entry name" value="Glyco_trans_9"/>
</dbReference>
<gene>
    <name evidence="3" type="ORF">METZ01_LOCUS90803</name>
</gene>
<dbReference type="AlphaFoldDB" id="A0A381VC55"/>
<evidence type="ECO:0000313" key="3">
    <source>
        <dbReference type="EMBL" id="SVA37949.1"/>
    </source>
</evidence>
<dbReference type="CDD" id="cd03789">
    <property type="entry name" value="GT9_LPS_heptosyltransferase"/>
    <property type="match status" value="1"/>
</dbReference>
<organism evidence="3">
    <name type="scientific">marine metagenome</name>
    <dbReference type="NCBI Taxonomy" id="408172"/>
    <lineage>
        <taxon>unclassified sequences</taxon>
        <taxon>metagenomes</taxon>
        <taxon>ecological metagenomes</taxon>
    </lineage>
</organism>
<reference evidence="3" key="1">
    <citation type="submission" date="2018-05" db="EMBL/GenBank/DDBJ databases">
        <authorList>
            <person name="Lanie J.A."/>
            <person name="Ng W.-L."/>
            <person name="Kazmierczak K.M."/>
            <person name="Andrzejewski T.M."/>
            <person name="Davidsen T.M."/>
            <person name="Wayne K.J."/>
            <person name="Tettelin H."/>
            <person name="Glass J.I."/>
            <person name="Rusch D."/>
            <person name="Podicherti R."/>
            <person name="Tsui H.-C.T."/>
            <person name="Winkler M.E."/>
        </authorList>
    </citation>
    <scope>NUCLEOTIDE SEQUENCE</scope>
</reference>
<dbReference type="PANTHER" id="PTHR30160:SF7">
    <property type="entry name" value="ADP-HEPTOSE--LPS HEPTOSYLTRANSFERASE 2"/>
    <property type="match status" value="1"/>
</dbReference>
<proteinExistence type="predicted"/>
<accession>A0A381VC55</accession>
<evidence type="ECO:0000256" key="2">
    <source>
        <dbReference type="ARBA" id="ARBA00022679"/>
    </source>
</evidence>
<dbReference type="PANTHER" id="PTHR30160">
    <property type="entry name" value="TETRAACYLDISACCHARIDE 4'-KINASE-RELATED"/>
    <property type="match status" value="1"/>
</dbReference>
<evidence type="ECO:0000256" key="1">
    <source>
        <dbReference type="ARBA" id="ARBA00022676"/>
    </source>
</evidence>
<keyword evidence="2" id="KW-0808">Transferase</keyword>
<dbReference type="GO" id="GO:0008713">
    <property type="term" value="F:ADP-heptose-lipopolysaccharide heptosyltransferase activity"/>
    <property type="evidence" value="ECO:0007669"/>
    <property type="project" value="TreeGrafter"/>
</dbReference>
<dbReference type="GO" id="GO:0005829">
    <property type="term" value="C:cytosol"/>
    <property type="evidence" value="ECO:0007669"/>
    <property type="project" value="TreeGrafter"/>
</dbReference>
<dbReference type="Pfam" id="PF01075">
    <property type="entry name" value="Glyco_transf_9"/>
    <property type="match status" value="1"/>
</dbReference>
<sequence length="338" mass="38431">MGDTLWGTPAIRAVKKKFPQIDIDLLLQPQWQGLFTGSPYIRKLIPYHSQWYRQLLGLPNLLQDRYEHVLIFHANKSISRILPWLRCSSIWSHQYPKHDKDGNVIASLPGIPLDKIVRFEKPVHGILRRLALLKVINVPSNGTHMDIFIKDDEKEDTRLFLKKHNIKTRDFIYLNVGGSASYKQWPINKFVLLSKAILQKTSLSVVLGGGPEDTSRIDDVRRQLDPRRVTHASNRSIRENCALISQAKILITPDSGPMHIGYALKVPTISLFWSINNEGIQRNVLNGPDYCGPLDIDKSLSSVISGSFMENEVIDSKDPGTSKIIRVEDVWNKIIGFL</sequence>
<dbReference type="Gene3D" id="3.40.50.2000">
    <property type="entry name" value="Glycogen Phosphorylase B"/>
    <property type="match status" value="2"/>
</dbReference>